<reference evidence="1 2" key="1">
    <citation type="submission" date="2018-11" db="EMBL/GenBank/DDBJ databases">
        <title>Sequencing the genomes of 1000 actinobacteria strains.</title>
        <authorList>
            <person name="Klenk H.-P."/>
        </authorList>
    </citation>
    <scope>NUCLEOTIDE SEQUENCE [LARGE SCALE GENOMIC DNA]</scope>
    <source>
        <strain evidence="1 2">DSM 44781</strain>
    </source>
</reference>
<dbReference type="Pfam" id="PF10977">
    <property type="entry name" value="DUF2797"/>
    <property type="match status" value="1"/>
</dbReference>
<sequence length="318" mass="34885">MTVGGVPYAHRMHQDQGNGWTATGLHWRDGAPRLTATDGRERHDRPLTDGLAVAWRIAGPRRCTGAHTERGHRPCPHRAEVAPEGTTSQCPSCQNADRGLQLARDRILDDGRDYRLYLAWFAPGLLKVGLTAEERGTVRLLEQAALTWTFVARGPLPAVRRAELAVAHAKLARERIPAAAKYPAWWSLPAPAQRHDALTAARTRVHRLLAEPGRGPERLELLADHPVVDQVDLYGLGDGAPDHYQQVKALTDGARLAGRLRRPIGGHLFLDRPDSPPLLLDTRLLTGWTLHAAPDADGCEGLALLPRTRPAAEQDALF</sequence>
<dbReference type="EMBL" id="RKQG01000002">
    <property type="protein sequence ID" value="RPE29373.1"/>
    <property type="molecule type" value="Genomic_DNA"/>
</dbReference>
<protein>
    <submittedName>
        <fullName evidence="1">Uncharacterized protein DUF2797</fullName>
    </submittedName>
</protein>
<evidence type="ECO:0000313" key="2">
    <source>
        <dbReference type="Proteomes" id="UP000266906"/>
    </source>
</evidence>
<dbReference type="InterPro" id="IPR021246">
    <property type="entry name" value="DUF2797"/>
</dbReference>
<dbReference type="Proteomes" id="UP000266906">
    <property type="component" value="Unassembled WGS sequence"/>
</dbReference>
<gene>
    <name evidence="1" type="ORF">EDD38_6528</name>
</gene>
<proteinExistence type="predicted"/>
<dbReference type="AlphaFoldDB" id="A0A3N4R761"/>
<keyword evidence="2" id="KW-1185">Reference proteome</keyword>
<name>A0A3N4R761_9ACTN</name>
<evidence type="ECO:0000313" key="1">
    <source>
        <dbReference type="EMBL" id="RPE29373.1"/>
    </source>
</evidence>
<organism evidence="1 2">
    <name type="scientific">Kitasatospora cineracea</name>
    <dbReference type="NCBI Taxonomy" id="88074"/>
    <lineage>
        <taxon>Bacteria</taxon>
        <taxon>Bacillati</taxon>
        <taxon>Actinomycetota</taxon>
        <taxon>Actinomycetes</taxon>
        <taxon>Kitasatosporales</taxon>
        <taxon>Streptomycetaceae</taxon>
        <taxon>Kitasatospora</taxon>
    </lineage>
</organism>
<comment type="caution">
    <text evidence="1">The sequence shown here is derived from an EMBL/GenBank/DDBJ whole genome shotgun (WGS) entry which is preliminary data.</text>
</comment>
<accession>A0A3N4R761</accession>